<dbReference type="Pfam" id="PF13620">
    <property type="entry name" value="CarboxypepD_reg"/>
    <property type="match status" value="1"/>
</dbReference>
<keyword evidence="2" id="KW-0378">Hydrolase</keyword>
<sequence length="378" mass="41194">MKSINKTTALLAIAALFGGCSAQSPHNAASPAPSEAVKDQAHTAQIQLDEQNFTLKQWKVDGSHITTVKGTLLLDNQPVTNGILHASSIKRDIVTGEDGAFALTVDQSLLADTQVKVKSLDQATFSGKPLTSEMTKDLLAAETRINVNYPIQVKQVENSPEDPAKVKVHGQVLSGSKDDVISFFQVDKYRIGGVVKDADGKPVQNAVVWFDRDEGEGFGKSTPTDENGTYSIYYMPEDEETNLSVTLGTTRYTLPEGKVFVMPEKTSVQIDITLPRQGTIIEDKPPTLVSVTSPGAIYTGVLVGLNVPKDVEYTVTIPDKQGNFVVTLPKQVWEQQKPAFFETKISKFVDNIKLTWGDTLPPNFIEPSDNDPKLTTTL</sequence>
<gene>
    <name evidence="2" type="ORF">EYB31_32750</name>
</gene>
<evidence type="ECO:0000313" key="2">
    <source>
        <dbReference type="EMBL" id="TBL70497.1"/>
    </source>
</evidence>
<dbReference type="Gene3D" id="2.60.40.1120">
    <property type="entry name" value="Carboxypeptidase-like, regulatory domain"/>
    <property type="match status" value="1"/>
</dbReference>
<keyword evidence="3" id="KW-1185">Reference proteome</keyword>
<dbReference type="SUPFAM" id="SSF49464">
    <property type="entry name" value="Carboxypeptidase regulatory domain-like"/>
    <property type="match status" value="1"/>
</dbReference>
<reference evidence="2 3" key="1">
    <citation type="submission" date="2019-02" db="EMBL/GenBank/DDBJ databases">
        <title>Paenibacillus sp. nov., isolated from surface-sterilized tissue of Thalictrum simplex L.</title>
        <authorList>
            <person name="Tuo L."/>
        </authorList>
    </citation>
    <scope>NUCLEOTIDE SEQUENCE [LARGE SCALE GENOMIC DNA]</scope>
    <source>
        <strain evidence="2 3">N2SHLJ1</strain>
    </source>
</reference>
<dbReference type="InterPro" id="IPR008969">
    <property type="entry name" value="CarboxyPept-like_regulatory"/>
</dbReference>
<dbReference type="RefSeq" id="WP_131017747.1">
    <property type="nucleotide sequence ID" value="NZ_SIRE01000031.1"/>
</dbReference>
<proteinExistence type="predicted"/>
<keyword evidence="2" id="KW-0645">Protease</keyword>
<dbReference type="Proteomes" id="UP000293142">
    <property type="component" value="Unassembled WGS sequence"/>
</dbReference>
<dbReference type="EMBL" id="SIRE01000031">
    <property type="protein sequence ID" value="TBL70497.1"/>
    <property type="molecule type" value="Genomic_DNA"/>
</dbReference>
<dbReference type="GO" id="GO:0004180">
    <property type="term" value="F:carboxypeptidase activity"/>
    <property type="evidence" value="ECO:0007669"/>
    <property type="project" value="UniProtKB-KW"/>
</dbReference>
<feature type="signal peptide" evidence="1">
    <location>
        <begin position="1"/>
        <end position="22"/>
    </location>
</feature>
<comment type="caution">
    <text evidence="2">The sequence shown here is derived from an EMBL/GenBank/DDBJ whole genome shotgun (WGS) entry which is preliminary data.</text>
</comment>
<keyword evidence="1" id="KW-0732">Signal</keyword>
<feature type="chain" id="PRO_5038429351" evidence="1">
    <location>
        <begin position="23"/>
        <end position="378"/>
    </location>
</feature>
<evidence type="ECO:0000313" key="3">
    <source>
        <dbReference type="Proteomes" id="UP000293142"/>
    </source>
</evidence>
<dbReference type="AlphaFoldDB" id="A0A4Q9DGU3"/>
<organism evidence="2 3">
    <name type="scientific">Paenibacillus thalictri</name>
    <dbReference type="NCBI Taxonomy" id="2527873"/>
    <lineage>
        <taxon>Bacteria</taxon>
        <taxon>Bacillati</taxon>
        <taxon>Bacillota</taxon>
        <taxon>Bacilli</taxon>
        <taxon>Bacillales</taxon>
        <taxon>Paenibacillaceae</taxon>
        <taxon>Paenibacillus</taxon>
    </lineage>
</organism>
<dbReference type="OrthoDB" id="2788780at2"/>
<name>A0A4Q9DGU3_9BACL</name>
<keyword evidence="2" id="KW-0121">Carboxypeptidase</keyword>
<protein>
    <submittedName>
        <fullName evidence="2">Carboxypeptidase regulatory-like domain-containing protein</fullName>
    </submittedName>
</protein>
<dbReference type="PROSITE" id="PS51257">
    <property type="entry name" value="PROKAR_LIPOPROTEIN"/>
    <property type="match status" value="1"/>
</dbReference>
<evidence type="ECO:0000256" key="1">
    <source>
        <dbReference type="SAM" id="SignalP"/>
    </source>
</evidence>
<accession>A0A4Q9DGU3</accession>